<evidence type="ECO:0000256" key="3">
    <source>
        <dbReference type="ARBA" id="ARBA00023136"/>
    </source>
</evidence>
<reference evidence="7 8" key="1">
    <citation type="submission" date="2015-05" db="EMBL/GenBank/DDBJ databases">
        <title>Comparison of genome.</title>
        <authorList>
            <person name="Zheng Z."/>
            <person name="Sun M."/>
        </authorList>
    </citation>
    <scope>NUCLEOTIDE SEQUENCE [LARGE SCALE GENOMIC DNA]</scope>
    <source>
        <strain evidence="7 8">G25-74</strain>
    </source>
</reference>
<protein>
    <recommendedName>
        <fullName evidence="9">ABC transporter substrate-binding protein</fullName>
    </recommendedName>
</protein>
<dbReference type="SUPFAM" id="SSF53850">
    <property type="entry name" value="Periplasmic binding protein-like II"/>
    <property type="match status" value="1"/>
</dbReference>
<keyword evidence="3" id="KW-0472">Membrane</keyword>
<dbReference type="EMBL" id="LDJR01000004">
    <property type="protein sequence ID" value="OAK75860.1"/>
    <property type="molecule type" value="Genomic_DNA"/>
</dbReference>
<keyword evidence="1" id="KW-1003">Cell membrane</keyword>
<evidence type="ECO:0000256" key="6">
    <source>
        <dbReference type="SAM" id="MobiDB-lite"/>
    </source>
</evidence>
<dbReference type="PANTHER" id="PTHR43649">
    <property type="entry name" value="ARABINOSE-BINDING PROTEIN-RELATED"/>
    <property type="match status" value="1"/>
</dbReference>
<dbReference type="PATRIC" id="fig|217031.6.peg.45"/>
<dbReference type="Proteomes" id="UP000077881">
    <property type="component" value="Unassembled WGS sequence"/>
</dbReference>
<keyword evidence="8" id="KW-1185">Reference proteome</keyword>
<feature type="compositionally biased region" description="Polar residues" evidence="6">
    <location>
        <begin position="13"/>
        <end position="22"/>
    </location>
</feature>
<evidence type="ECO:0000256" key="5">
    <source>
        <dbReference type="ARBA" id="ARBA00023288"/>
    </source>
</evidence>
<name>A0A178A8W1_9BACI</name>
<evidence type="ECO:0000256" key="2">
    <source>
        <dbReference type="ARBA" id="ARBA00022729"/>
    </source>
</evidence>
<dbReference type="CDD" id="cd13581">
    <property type="entry name" value="PBP2_AlgQ_like_2"/>
    <property type="match status" value="1"/>
</dbReference>
<dbReference type="STRING" id="217031.ABB05_00225"/>
<gene>
    <name evidence="7" type="ORF">ABB05_00225</name>
</gene>
<dbReference type="Pfam" id="PF01547">
    <property type="entry name" value="SBP_bac_1"/>
    <property type="match status" value="1"/>
</dbReference>
<dbReference type="InterPro" id="IPR050490">
    <property type="entry name" value="Bact_solute-bd_prot1"/>
</dbReference>
<proteinExistence type="predicted"/>
<dbReference type="PANTHER" id="PTHR43649:SF33">
    <property type="entry name" value="POLYGALACTURONAN_RHAMNOGALACTURONAN-BINDING PROTEIN YTCQ"/>
    <property type="match status" value="1"/>
</dbReference>
<comment type="caution">
    <text evidence="7">The sequence shown here is derived from an EMBL/GenBank/DDBJ whole genome shotgun (WGS) entry which is preliminary data.</text>
</comment>
<accession>A0A178A8W1</accession>
<evidence type="ECO:0000313" key="7">
    <source>
        <dbReference type="EMBL" id="OAK75860.1"/>
    </source>
</evidence>
<evidence type="ECO:0000313" key="8">
    <source>
        <dbReference type="Proteomes" id="UP000077881"/>
    </source>
</evidence>
<organism evidence="7 8">
    <name type="scientific">Lederbergia galactosidilytica</name>
    <dbReference type="NCBI Taxonomy" id="217031"/>
    <lineage>
        <taxon>Bacteria</taxon>
        <taxon>Bacillati</taxon>
        <taxon>Bacillota</taxon>
        <taxon>Bacilli</taxon>
        <taxon>Bacillales</taxon>
        <taxon>Bacillaceae</taxon>
        <taxon>Lederbergia</taxon>
    </lineage>
</organism>
<keyword evidence="4" id="KW-0564">Palmitate</keyword>
<sequence length="529" mass="59487">MFVSACGNDKAEQSSGQSNSEPIVTAAGTFPIVEEEVTLDVMIPSNSLVKDFDKNEFTKWYEEKTGVHINWEIVPAEGAKEKLNLMLTSGDLPDVIMDFTLTPSQLMIYGQKGVFLNLNDLIDNYGVETKKMFEEFPAVKDAVTTPDGDIYALPQVNDCYHCSMPQKMWVYQPWLDELGLEMPTTTEEFYTVLKAFKEEDPNGNGKADEIPFSGSKDETTGEIAGFLMNAFIYNDMHVKEGNITAPWDKDEWKEGLKYLNKLYKEGLIYSGSFTQDADQNKTLGDNPDVPILGASVGLNSGSFADLENGRGRDFEVVPPLKGPDGEQVTLYTPSPVTKPTEFIITKNAKHPDVAMRWADAMYSEEITMRSTLGPPDEGWKEAEEGEKGLDGEQAKFKEIQIDWSSQNINWSQTGPSLRSHDYRASFAYDKTENGDNQEVLLWNATEKYEPYISTTVESVPDLFFTQEQASELVNLESTIEDFVDEKTAQFITGKADIDKSWDNYISELENIGLGKYIDIYQQAYDAKYK</sequence>
<dbReference type="AlphaFoldDB" id="A0A178A8W1"/>
<feature type="region of interest" description="Disordered" evidence="6">
    <location>
        <begin position="1"/>
        <end position="22"/>
    </location>
</feature>
<evidence type="ECO:0000256" key="4">
    <source>
        <dbReference type="ARBA" id="ARBA00023139"/>
    </source>
</evidence>
<evidence type="ECO:0008006" key="9">
    <source>
        <dbReference type="Google" id="ProtNLM"/>
    </source>
</evidence>
<evidence type="ECO:0000256" key="1">
    <source>
        <dbReference type="ARBA" id="ARBA00022475"/>
    </source>
</evidence>
<dbReference type="Gene3D" id="3.40.190.10">
    <property type="entry name" value="Periplasmic binding protein-like II"/>
    <property type="match status" value="2"/>
</dbReference>
<keyword evidence="5" id="KW-0449">Lipoprotein</keyword>
<dbReference type="InterPro" id="IPR006059">
    <property type="entry name" value="SBP"/>
</dbReference>
<keyword evidence="2" id="KW-0732">Signal</keyword>